<protein>
    <submittedName>
        <fullName evidence="1">Uncharacterized protein</fullName>
    </submittedName>
</protein>
<reference evidence="1 2" key="1">
    <citation type="submission" date="2015-09" db="EMBL/GenBank/DDBJ databases">
        <title>Genome announcement of multiple Pseudomonas syringae strains.</title>
        <authorList>
            <person name="Thakur S."/>
            <person name="Wang P.W."/>
            <person name="Gong Y."/>
            <person name="Weir B.S."/>
            <person name="Guttman D.S."/>
        </authorList>
    </citation>
    <scope>NUCLEOTIDE SEQUENCE [LARGE SCALE GENOMIC DNA]</scope>
    <source>
        <strain evidence="1 2">ICMP3963</strain>
    </source>
</reference>
<organism evidence="1 2">
    <name type="scientific">Pseudomonas syringae pv. viburni</name>
    <dbReference type="NCBI Taxonomy" id="251703"/>
    <lineage>
        <taxon>Bacteria</taxon>
        <taxon>Pseudomonadati</taxon>
        <taxon>Pseudomonadota</taxon>
        <taxon>Gammaproteobacteria</taxon>
        <taxon>Pseudomonadales</taxon>
        <taxon>Pseudomonadaceae</taxon>
        <taxon>Pseudomonas</taxon>
    </lineage>
</organism>
<evidence type="ECO:0000313" key="1">
    <source>
        <dbReference type="EMBL" id="KPZ11809.1"/>
    </source>
</evidence>
<dbReference type="AlphaFoldDB" id="A0A0N8TCV0"/>
<dbReference type="PATRIC" id="fig|251703.9.peg.1444"/>
<dbReference type="RefSeq" id="WP_044421776.1">
    <property type="nucleotide sequence ID" value="NZ_JYHK01000026.1"/>
</dbReference>
<evidence type="ECO:0000313" key="2">
    <source>
        <dbReference type="Proteomes" id="UP000050317"/>
    </source>
</evidence>
<dbReference type="EMBL" id="LJRR01000345">
    <property type="protein sequence ID" value="KPZ11809.1"/>
    <property type="molecule type" value="Genomic_DNA"/>
</dbReference>
<name>A0A0N8TCV0_9PSED</name>
<sequence length="118" mass="13233">MSDKVEQSLIEKLELNDMAAIENFIDRLADRMIEKLDARRAVEERVQKALTDEYTAALDSVYARYPFLDPESSTTNRAAVDEALKLTLSLVESGVPNTDAMLQAVSQVAPKYDTQPMH</sequence>
<gene>
    <name evidence="1" type="ORF">ALO40_01048</name>
</gene>
<accession>A0A0N8TCV0</accession>
<comment type="caution">
    <text evidence="1">The sequence shown here is derived from an EMBL/GenBank/DDBJ whole genome shotgun (WGS) entry which is preliminary data.</text>
</comment>
<proteinExistence type="predicted"/>
<dbReference type="Proteomes" id="UP000050317">
    <property type="component" value="Unassembled WGS sequence"/>
</dbReference>